<keyword evidence="4" id="KW-1015">Disulfide bond</keyword>
<proteinExistence type="predicted"/>
<feature type="signal peptide" evidence="6">
    <location>
        <begin position="1"/>
        <end position="19"/>
    </location>
</feature>
<organism evidence="8 9">
    <name type="scientific">Chytriomyces confervae</name>
    <dbReference type="NCBI Taxonomy" id="246404"/>
    <lineage>
        <taxon>Eukaryota</taxon>
        <taxon>Fungi</taxon>
        <taxon>Fungi incertae sedis</taxon>
        <taxon>Chytridiomycota</taxon>
        <taxon>Chytridiomycota incertae sedis</taxon>
        <taxon>Chytridiomycetes</taxon>
        <taxon>Chytridiales</taxon>
        <taxon>Chytriomycetaceae</taxon>
        <taxon>Chytriomyces</taxon>
    </lineage>
</organism>
<dbReference type="Proteomes" id="UP000320333">
    <property type="component" value="Unassembled WGS sequence"/>
</dbReference>
<comment type="subcellular location">
    <subcellularLocation>
        <location evidence="1">Secreted</location>
    </subcellularLocation>
</comment>
<evidence type="ECO:0000256" key="4">
    <source>
        <dbReference type="ARBA" id="ARBA00023157"/>
    </source>
</evidence>
<feature type="compositionally biased region" description="Low complexity" evidence="5">
    <location>
        <begin position="410"/>
        <end position="486"/>
    </location>
</feature>
<accession>A0A507FBD2</accession>
<feature type="compositionally biased region" description="Low complexity" evidence="5">
    <location>
        <begin position="588"/>
        <end position="605"/>
    </location>
</feature>
<evidence type="ECO:0000313" key="9">
    <source>
        <dbReference type="Proteomes" id="UP000320333"/>
    </source>
</evidence>
<dbReference type="InterPro" id="IPR008427">
    <property type="entry name" value="Extracellular_membr_CFEM_dom"/>
</dbReference>
<evidence type="ECO:0000256" key="2">
    <source>
        <dbReference type="ARBA" id="ARBA00022525"/>
    </source>
</evidence>
<feature type="compositionally biased region" description="Polar residues" evidence="5">
    <location>
        <begin position="536"/>
        <end position="551"/>
    </location>
</feature>
<evidence type="ECO:0000256" key="5">
    <source>
        <dbReference type="SAM" id="MobiDB-lite"/>
    </source>
</evidence>
<dbReference type="STRING" id="246404.A0A507FBD2"/>
<evidence type="ECO:0000256" key="6">
    <source>
        <dbReference type="SAM" id="SignalP"/>
    </source>
</evidence>
<dbReference type="AlphaFoldDB" id="A0A507FBD2"/>
<feature type="compositionally biased region" description="Low complexity" evidence="5">
    <location>
        <begin position="302"/>
        <end position="356"/>
    </location>
</feature>
<feature type="compositionally biased region" description="Low complexity" evidence="5">
    <location>
        <begin position="384"/>
        <end position="393"/>
    </location>
</feature>
<protein>
    <recommendedName>
        <fullName evidence="7">CFEM domain-containing protein</fullName>
    </recommendedName>
</protein>
<sequence>MIFNKLVATAILFAYASIAFPANQKQKRQDNNAPPLGPPPEIIPGGAVSSIPSVAPEEITPTSFAAVPSPLLDTAFPPVANDVNGLCGGGSAFKNPLACKPGLVCAKQVGATEDTLGTCQIPNVSDIGGDCGGAVFNAATCAVGLVCIPDTADETLPGLCQIVVSVPPTPTSAAVGLGGLVTGTEEVVATGGIVGTEPAETPTEVVPSGGIVGTEVVESTTAAATSETTIAVAPTSATTTKTTTTSQIISTVFGENFPPALTSFTTSEVPPSPSNGGAIILPTLETEVAEPPSPSIAPAGTEPVSEIPSSVASSPSTAVSASSTTTEEAPPTPSNAAAGTEQVPEPSSASSSSEEVPPSPSNGEAETEPVFETSLPPLTGNSPTTTASSTATSEQVPPSPSVPAAETEPVTSDAVATSEATTTVEVPPSPSVPAAQTESLSSSAESSASSEPTVTSTAESTSDTTVAAETTTQAPTSEIETSSSSEAVDVPITASSVEESSTTSAETTSAAEESPSEEPTSTSTSDSAIFIPEGPTENSSTSADEFPTSPSEGAGDIVSTTEKDIPSAETSDASVVPPLFTTDGPSPTTQEVSATTTEASTTTTESAPKVQTLPEAYSAVTSELSILPSCLIGCLNPDHSTSVTDETATDLCIDAFGNDPFALVMCIVSDCSGNDFDTVINALTDPTITDSLSNACNIIYASIPETVSSSFESSSTAAEAAATTTAAVLSPIFSSSTWSMFAQAPVKNGINGTCGGYASDAATCLPGLKCVSKSASEVGTCQKPIVNDVGQTCGGSISNNPASCGGSLACMPNFIPGLPGTCQIPVEPSSLTTSVVRPTTSTKKHKKFRMVIKTVECTTTTVTTTTSTQYAFPSSSP</sequence>
<keyword evidence="2" id="KW-0964">Secreted</keyword>
<keyword evidence="3 6" id="KW-0732">Signal</keyword>
<name>A0A507FBD2_9FUNG</name>
<feature type="chain" id="PRO_5021372533" description="CFEM domain-containing protein" evidence="6">
    <location>
        <begin position="20"/>
        <end position="877"/>
    </location>
</feature>
<feature type="domain" description="CFEM" evidence="7">
    <location>
        <begin position="602"/>
        <end position="723"/>
    </location>
</feature>
<evidence type="ECO:0000256" key="1">
    <source>
        <dbReference type="ARBA" id="ARBA00004613"/>
    </source>
</evidence>
<keyword evidence="9" id="KW-1185">Reference proteome</keyword>
<dbReference type="PROSITE" id="PS52012">
    <property type="entry name" value="CFEM"/>
    <property type="match status" value="1"/>
</dbReference>
<feature type="compositionally biased region" description="Low complexity" evidence="5">
    <location>
        <begin position="493"/>
        <end position="528"/>
    </location>
</feature>
<dbReference type="GO" id="GO:0005576">
    <property type="term" value="C:extracellular region"/>
    <property type="evidence" value="ECO:0007669"/>
    <property type="project" value="UniProtKB-SubCell"/>
</dbReference>
<evidence type="ECO:0000259" key="7">
    <source>
        <dbReference type="PROSITE" id="PS52012"/>
    </source>
</evidence>
<gene>
    <name evidence="8" type="ORF">CcCBS67573_g05241</name>
</gene>
<evidence type="ECO:0000256" key="3">
    <source>
        <dbReference type="ARBA" id="ARBA00022729"/>
    </source>
</evidence>
<reference evidence="8 9" key="1">
    <citation type="journal article" date="2019" name="Sci. Rep.">
        <title>Comparative genomics of chytrid fungi reveal insights into the obligate biotrophic and pathogenic lifestyle of Synchytrium endobioticum.</title>
        <authorList>
            <person name="van de Vossenberg B.T.L.H."/>
            <person name="Warris S."/>
            <person name="Nguyen H.D.T."/>
            <person name="van Gent-Pelzer M.P.E."/>
            <person name="Joly D.L."/>
            <person name="van de Geest H.C."/>
            <person name="Bonants P.J.M."/>
            <person name="Smith D.S."/>
            <person name="Levesque C.A."/>
            <person name="van der Lee T.A.J."/>
        </authorList>
    </citation>
    <scope>NUCLEOTIDE SEQUENCE [LARGE SCALE GENOMIC DNA]</scope>
    <source>
        <strain evidence="8 9">CBS 675.73</strain>
    </source>
</reference>
<dbReference type="OrthoDB" id="2144293at2759"/>
<dbReference type="EMBL" id="QEAP01000182">
    <property type="protein sequence ID" value="TPX73504.1"/>
    <property type="molecule type" value="Genomic_DNA"/>
</dbReference>
<evidence type="ECO:0000313" key="8">
    <source>
        <dbReference type="EMBL" id="TPX73504.1"/>
    </source>
</evidence>
<comment type="caution">
    <text evidence="8">The sequence shown here is derived from an EMBL/GenBank/DDBJ whole genome shotgun (WGS) entry which is preliminary data.</text>
</comment>
<feature type="region of interest" description="Disordered" evidence="5">
    <location>
        <begin position="288"/>
        <end position="605"/>
    </location>
</feature>